<evidence type="ECO:0000256" key="2">
    <source>
        <dbReference type="ARBA" id="ARBA00007727"/>
    </source>
</evidence>
<comment type="similarity">
    <text evidence="2">Belongs to the PC-esterase family. TBL subfamily.</text>
</comment>
<evidence type="ECO:0000256" key="1">
    <source>
        <dbReference type="ARBA" id="ARBA00004167"/>
    </source>
</evidence>
<name>A0AAD6K250_9ROSI</name>
<dbReference type="PANTHER" id="PTHR32285:SF219">
    <property type="entry name" value="PROTEIN TRICHOME BIREFRINGENCE-LIKE 24"/>
    <property type="match status" value="1"/>
</dbReference>
<dbReference type="GO" id="GO:0016020">
    <property type="term" value="C:membrane"/>
    <property type="evidence" value="ECO:0007669"/>
    <property type="project" value="UniProtKB-SubCell"/>
</dbReference>
<keyword evidence="12" id="KW-1185">Reference proteome</keyword>
<protein>
    <recommendedName>
        <fullName evidence="13">Trichome birefringence-like N-terminal domain-containing protein</fullName>
    </recommendedName>
</protein>
<feature type="compositionally biased region" description="Pro residues" evidence="7">
    <location>
        <begin position="67"/>
        <end position="79"/>
    </location>
</feature>
<feature type="domain" description="Trichome birefringence-like N-terminal" evidence="10">
    <location>
        <begin position="127"/>
        <end position="179"/>
    </location>
</feature>
<dbReference type="Pfam" id="PF13839">
    <property type="entry name" value="PC-Esterase"/>
    <property type="match status" value="1"/>
</dbReference>
<keyword evidence="5 8" id="KW-1133">Transmembrane helix</keyword>
<feature type="domain" description="Trichome birefringence-like C-terminal" evidence="9">
    <location>
        <begin position="180"/>
        <end position="471"/>
    </location>
</feature>
<keyword evidence="3 8" id="KW-0812">Transmembrane</keyword>
<dbReference type="GO" id="GO:0016413">
    <property type="term" value="F:O-acetyltransferase activity"/>
    <property type="evidence" value="ECO:0007669"/>
    <property type="project" value="InterPro"/>
</dbReference>
<feature type="region of interest" description="Disordered" evidence="7">
    <location>
        <begin position="86"/>
        <end position="123"/>
    </location>
</feature>
<dbReference type="AlphaFoldDB" id="A0AAD6K250"/>
<evidence type="ECO:0000259" key="9">
    <source>
        <dbReference type="Pfam" id="PF13839"/>
    </source>
</evidence>
<evidence type="ECO:0000313" key="12">
    <source>
        <dbReference type="Proteomes" id="UP001162972"/>
    </source>
</evidence>
<comment type="caution">
    <text evidence="11">The sequence shown here is derived from an EMBL/GenBank/DDBJ whole genome shotgun (WGS) entry which is preliminary data.</text>
</comment>
<dbReference type="EMBL" id="JAPFFJ010000012">
    <property type="protein sequence ID" value="KAJ6415068.1"/>
    <property type="molecule type" value="Genomic_DNA"/>
</dbReference>
<organism evidence="11 12">
    <name type="scientific">Salix udensis</name>
    <dbReference type="NCBI Taxonomy" id="889485"/>
    <lineage>
        <taxon>Eukaryota</taxon>
        <taxon>Viridiplantae</taxon>
        <taxon>Streptophyta</taxon>
        <taxon>Embryophyta</taxon>
        <taxon>Tracheophyta</taxon>
        <taxon>Spermatophyta</taxon>
        <taxon>Magnoliopsida</taxon>
        <taxon>eudicotyledons</taxon>
        <taxon>Gunneridae</taxon>
        <taxon>Pentapetalae</taxon>
        <taxon>rosids</taxon>
        <taxon>fabids</taxon>
        <taxon>Malpighiales</taxon>
        <taxon>Salicaceae</taxon>
        <taxon>Saliceae</taxon>
        <taxon>Salix</taxon>
    </lineage>
</organism>
<evidence type="ECO:0008006" key="13">
    <source>
        <dbReference type="Google" id="ProtNLM"/>
    </source>
</evidence>
<feature type="compositionally biased region" description="Polar residues" evidence="7">
    <location>
        <begin position="96"/>
        <end position="106"/>
    </location>
</feature>
<proteinExistence type="inferred from homology"/>
<evidence type="ECO:0000313" key="11">
    <source>
        <dbReference type="EMBL" id="KAJ6415068.1"/>
    </source>
</evidence>
<comment type="subcellular location">
    <subcellularLocation>
        <location evidence="1">Membrane</location>
        <topology evidence="1">Single-pass membrane protein</topology>
    </subcellularLocation>
</comment>
<evidence type="ECO:0000259" key="10">
    <source>
        <dbReference type="Pfam" id="PF14416"/>
    </source>
</evidence>
<evidence type="ECO:0000256" key="4">
    <source>
        <dbReference type="ARBA" id="ARBA00022968"/>
    </source>
</evidence>
<evidence type="ECO:0000256" key="7">
    <source>
        <dbReference type="SAM" id="MobiDB-lite"/>
    </source>
</evidence>
<reference evidence="11 12" key="1">
    <citation type="journal article" date="2023" name="Int. J. Mol. Sci.">
        <title>De Novo Assembly and Annotation of 11 Diverse Shrub Willow (Salix) Genomes Reveals Novel Gene Organization in Sex-Linked Regions.</title>
        <authorList>
            <person name="Hyden B."/>
            <person name="Feng K."/>
            <person name="Yates T.B."/>
            <person name="Jawdy S."/>
            <person name="Cereghino C."/>
            <person name="Smart L.B."/>
            <person name="Muchero W."/>
        </authorList>
    </citation>
    <scope>NUCLEOTIDE SEQUENCE [LARGE SCALE GENOMIC DNA]</scope>
    <source>
        <tissue evidence="11">Shoot tip</tissue>
    </source>
</reference>
<gene>
    <name evidence="11" type="ORF">OIU84_003962</name>
</gene>
<dbReference type="InterPro" id="IPR026057">
    <property type="entry name" value="TBL_C"/>
</dbReference>
<feature type="region of interest" description="Disordered" evidence="7">
    <location>
        <begin position="60"/>
        <end position="79"/>
    </location>
</feature>
<dbReference type="GO" id="GO:0005794">
    <property type="term" value="C:Golgi apparatus"/>
    <property type="evidence" value="ECO:0007669"/>
    <property type="project" value="TreeGrafter"/>
</dbReference>
<dbReference type="Proteomes" id="UP001162972">
    <property type="component" value="Chromosome 3"/>
</dbReference>
<dbReference type="InterPro" id="IPR029962">
    <property type="entry name" value="TBL"/>
</dbReference>
<dbReference type="PANTHER" id="PTHR32285">
    <property type="entry name" value="PROTEIN TRICHOME BIREFRINGENCE-LIKE 9-RELATED"/>
    <property type="match status" value="1"/>
</dbReference>
<accession>A0AAD6K250</accession>
<keyword evidence="6 8" id="KW-0472">Membrane</keyword>
<feature type="transmembrane region" description="Helical" evidence="8">
    <location>
        <begin position="16"/>
        <end position="35"/>
    </location>
</feature>
<sequence length="475" mass="53977">MKLIWRLKSLNKYNNWIFKLAIATLFLGFAFRFFFYQSTSLEPNIETTFADSTELSKEPVSSAGISKPPPVTVDIPKPPVAVDIPKPPLAVDIPKPTSSANTSKDSLPTDLQEPDNETPQKELDAGKCDLFTGDWIPDPSGPMYTNSSCSLIEGHQNCMRNGRTDSGYLFWRWNPRDCQLPPFTAQRFLEVMRNKRWALIGDSISRNHVQSLLCMLSTVEQAVEVYHDEEYKSKRWHFPSYNFSITNIWSPFLVKASIFEDNDGVSTSEVQLQLDKLDTNWTDLYQSLDYMIISTGKWFLKAAIYHDNDTVVGCHICPGKNLTEMGFVFAYEKALRYAMNFIATSKHKGLIFFRTSTPDHFENGEWHSGGNCTKTAPAKEGEIELKDLNRILRTVELAEFEKASAKAAENGVNLKLLDFTNLLLSRPDGHPGPYRQFHPFAQDKDAKVQNDCLHWCLPGPIDYWNDVIMEMAING</sequence>
<evidence type="ECO:0000256" key="8">
    <source>
        <dbReference type="SAM" id="Phobius"/>
    </source>
</evidence>
<dbReference type="InterPro" id="IPR025846">
    <property type="entry name" value="TBL_N"/>
</dbReference>
<dbReference type="Pfam" id="PF14416">
    <property type="entry name" value="PMR5N"/>
    <property type="match status" value="1"/>
</dbReference>
<evidence type="ECO:0000256" key="6">
    <source>
        <dbReference type="ARBA" id="ARBA00023136"/>
    </source>
</evidence>
<keyword evidence="4" id="KW-0735">Signal-anchor</keyword>
<evidence type="ECO:0000256" key="3">
    <source>
        <dbReference type="ARBA" id="ARBA00022692"/>
    </source>
</evidence>
<evidence type="ECO:0000256" key="5">
    <source>
        <dbReference type="ARBA" id="ARBA00022989"/>
    </source>
</evidence>